<organism evidence="2 3">
    <name type="scientific">Anaeramoeba ignava</name>
    <name type="common">Anaerobic marine amoeba</name>
    <dbReference type="NCBI Taxonomy" id="1746090"/>
    <lineage>
        <taxon>Eukaryota</taxon>
        <taxon>Metamonada</taxon>
        <taxon>Anaeramoebidae</taxon>
        <taxon>Anaeramoeba</taxon>
    </lineage>
</organism>
<comment type="caution">
    <text evidence="2">The sequence shown here is derived from an EMBL/GenBank/DDBJ whole genome shotgun (WGS) entry which is preliminary data.</text>
</comment>
<dbReference type="GO" id="GO:0005634">
    <property type="term" value="C:nucleus"/>
    <property type="evidence" value="ECO:0007669"/>
    <property type="project" value="TreeGrafter"/>
</dbReference>
<dbReference type="AlphaFoldDB" id="A0A9Q0RJ90"/>
<dbReference type="EMBL" id="JAPDFW010000007">
    <property type="protein sequence ID" value="KAJ5080594.1"/>
    <property type="molecule type" value="Genomic_DNA"/>
</dbReference>
<dbReference type="GO" id="GO:0006886">
    <property type="term" value="P:intracellular protein transport"/>
    <property type="evidence" value="ECO:0007669"/>
    <property type="project" value="TreeGrafter"/>
</dbReference>
<sequence length="360" mass="42492">MSKKIQIALQIDQQRYIDSFNSNETLWDIIEHFDKKTNLLNRVHEEQKPKKKSIFKKKSKTKDPNIGKWEKPSLLYINKKFSDPIQMMKATLRSIGISSGSASFKKEIETNQTNQKKEIETNQKKEIESNQTNQKKEIESNQKNQSNEKNQYHTSKISIFFPKTSKEKSKTDFSPDFFKPSAQEIKEFIVTSQKKREESEMLMTQEMREKRKKNTMIYYPKTLIRFVFPDRILVQSIFSSRQTINDLYLFLKENVLTEKYKNQPFTIYISPPVNKFQNQMNENLHNLKLTPATVFYVSFSSQKDFSSFDAILPDLIQNIDDFKETILPQSNQKSKAKQQSNQNTNQPKVSDETLKKFIRL</sequence>
<dbReference type="Gene3D" id="3.10.20.90">
    <property type="entry name" value="Phosphatidylinositol 3-kinase Catalytic Subunit, Chain A, domain 1"/>
    <property type="match status" value="1"/>
</dbReference>
<dbReference type="GO" id="GO:0005737">
    <property type="term" value="C:cytoplasm"/>
    <property type="evidence" value="ECO:0007669"/>
    <property type="project" value="TreeGrafter"/>
</dbReference>
<dbReference type="OrthoDB" id="440781at2759"/>
<dbReference type="InterPro" id="IPR029071">
    <property type="entry name" value="Ubiquitin-like_domsf"/>
</dbReference>
<evidence type="ECO:0000256" key="1">
    <source>
        <dbReference type="SAM" id="MobiDB-lite"/>
    </source>
</evidence>
<dbReference type="PANTHER" id="PTHR46467">
    <property type="entry name" value="TETHER CONTAINING UBX DOMAIN FOR GLUT4"/>
    <property type="match status" value="1"/>
</dbReference>
<keyword evidence="3" id="KW-1185">Reference proteome</keyword>
<dbReference type="Proteomes" id="UP001149090">
    <property type="component" value="Unassembled WGS sequence"/>
</dbReference>
<dbReference type="SUPFAM" id="SSF54236">
    <property type="entry name" value="Ubiquitin-like"/>
    <property type="match status" value="1"/>
</dbReference>
<accession>A0A9Q0RJ90</accession>
<gene>
    <name evidence="2" type="ORF">M0811_13975</name>
</gene>
<evidence type="ECO:0000313" key="2">
    <source>
        <dbReference type="EMBL" id="KAJ5080594.1"/>
    </source>
</evidence>
<feature type="compositionally biased region" description="Basic and acidic residues" evidence="1">
    <location>
        <begin position="106"/>
        <end position="140"/>
    </location>
</feature>
<dbReference type="GO" id="GO:0012506">
    <property type="term" value="C:vesicle membrane"/>
    <property type="evidence" value="ECO:0007669"/>
    <property type="project" value="TreeGrafter"/>
</dbReference>
<dbReference type="PANTHER" id="PTHR46467:SF1">
    <property type="entry name" value="TETHER CONTAINING UBX DOMAIN FOR GLUT4"/>
    <property type="match status" value="1"/>
</dbReference>
<evidence type="ECO:0000313" key="3">
    <source>
        <dbReference type="Proteomes" id="UP001149090"/>
    </source>
</evidence>
<protein>
    <submittedName>
        <fullName evidence="2">Tether containing ubx domain for glut4</fullName>
    </submittedName>
</protein>
<feature type="compositionally biased region" description="Low complexity" evidence="1">
    <location>
        <begin position="330"/>
        <end position="346"/>
    </location>
</feature>
<feature type="region of interest" description="Disordered" evidence="1">
    <location>
        <begin position="106"/>
        <end position="152"/>
    </location>
</feature>
<reference evidence="2" key="1">
    <citation type="submission" date="2022-10" db="EMBL/GenBank/DDBJ databases">
        <title>Novel sulphate-reducing endosymbionts in the free-living metamonad Anaeramoeba.</title>
        <authorList>
            <person name="Jerlstrom-Hultqvist J."/>
            <person name="Cepicka I."/>
            <person name="Gallot-Lavallee L."/>
            <person name="Salas-Leiva D."/>
            <person name="Curtis B.A."/>
            <person name="Zahonova K."/>
            <person name="Pipaliya S."/>
            <person name="Dacks J."/>
            <person name="Roger A.J."/>
        </authorList>
    </citation>
    <scope>NUCLEOTIDE SEQUENCE</scope>
    <source>
        <strain evidence="2">BMAN</strain>
    </source>
</reference>
<name>A0A9Q0RJ90_ANAIG</name>
<feature type="region of interest" description="Disordered" evidence="1">
    <location>
        <begin position="330"/>
        <end position="360"/>
    </location>
</feature>
<feature type="compositionally biased region" description="Basic and acidic residues" evidence="1">
    <location>
        <begin position="349"/>
        <end position="360"/>
    </location>
</feature>
<proteinExistence type="predicted"/>